<dbReference type="Proteomes" id="UP001500340">
    <property type="component" value="Unassembled WGS sequence"/>
</dbReference>
<dbReference type="SUPFAM" id="SSF54106">
    <property type="entry name" value="LysM domain"/>
    <property type="match status" value="1"/>
</dbReference>
<dbReference type="InterPro" id="IPR052196">
    <property type="entry name" value="Bact_Kbp"/>
</dbReference>
<dbReference type="InterPro" id="IPR036779">
    <property type="entry name" value="LysM_dom_sf"/>
</dbReference>
<protein>
    <submittedName>
        <fullName evidence="3">LysM peptidoglycan-binding domain-containing protein</fullName>
    </submittedName>
</protein>
<dbReference type="SMART" id="SM00257">
    <property type="entry name" value="LysM"/>
    <property type="match status" value="1"/>
</dbReference>
<feature type="compositionally biased region" description="Low complexity" evidence="1">
    <location>
        <begin position="147"/>
        <end position="157"/>
    </location>
</feature>
<dbReference type="PROSITE" id="PS51782">
    <property type="entry name" value="LYSM"/>
    <property type="match status" value="1"/>
</dbReference>
<evidence type="ECO:0000313" key="4">
    <source>
        <dbReference type="Proteomes" id="UP001500340"/>
    </source>
</evidence>
<organism evidence="3 4">
    <name type="scientific">Paenibacillus motobuensis</name>
    <dbReference type="NCBI Taxonomy" id="295324"/>
    <lineage>
        <taxon>Bacteria</taxon>
        <taxon>Bacillati</taxon>
        <taxon>Bacillota</taxon>
        <taxon>Bacilli</taxon>
        <taxon>Bacillales</taxon>
        <taxon>Paenibacillaceae</taxon>
        <taxon>Paenibacillus</taxon>
    </lineage>
</organism>
<dbReference type="InterPro" id="IPR018392">
    <property type="entry name" value="LysM"/>
</dbReference>
<accession>A0ABN0YC53</accession>
<dbReference type="RefSeq" id="WP_343860909.1">
    <property type="nucleotide sequence ID" value="NZ_BAAACX010000009.1"/>
</dbReference>
<proteinExistence type="predicted"/>
<evidence type="ECO:0000313" key="3">
    <source>
        <dbReference type="EMBL" id="GAA0390563.1"/>
    </source>
</evidence>
<evidence type="ECO:0000256" key="1">
    <source>
        <dbReference type="SAM" id="MobiDB-lite"/>
    </source>
</evidence>
<name>A0ABN0YC53_9BACL</name>
<keyword evidence="4" id="KW-1185">Reference proteome</keyword>
<dbReference type="Gene3D" id="3.10.350.10">
    <property type="entry name" value="LysM domain"/>
    <property type="match status" value="1"/>
</dbReference>
<dbReference type="PANTHER" id="PTHR34700">
    <property type="entry name" value="POTASSIUM BINDING PROTEIN KBP"/>
    <property type="match status" value="1"/>
</dbReference>
<dbReference type="EMBL" id="BAAACX010000009">
    <property type="protein sequence ID" value="GAA0390563.1"/>
    <property type="molecule type" value="Genomic_DNA"/>
</dbReference>
<evidence type="ECO:0000259" key="2">
    <source>
        <dbReference type="PROSITE" id="PS51782"/>
    </source>
</evidence>
<dbReference type="PANTHER" id="PTHR34700:SF4">
    <property type="entry name" value="PHAGE-LIKE ELEMENT PBSX PROTEIN XKDP"/>
    <property type="match status" value="1"/>
</dbReference>
<feature type="domain" description="LysM" evidence="2">
    <location>
        <begin position="165"/>
        <end position="215"/>
    </location>
</feature>
<dbReference type="Pfam" id="PF01476">
    <property type="entry name" value="LysM"/>
    <property type="match status" value="1"/>
</dbReference>
<feature type="region of interest" description="Disordered" evidence="1">
    <location>
        <begin position="147"/>
        <end position="169"/>
    </location>
</feature>
<reference evidence="3 4" key="1">
    <citation type="journal article" date="2019" name="Int. J. Syst. Evol. Microbiol.">
        <title>The Global Catalogue of Microorganisms (GCM) 10K type strain sequencing project: providing services to taxonomists for standard genome sequencing and annotation.</title>
        <authorList>
            <consortium name="The Broad Institute Genomics Platform"/>
            <consortium name="The Broad Institute Genome Sequencing Center for Infectious Disease"/>
            <person name="Wu L."/>
            <person name="Ma J."/>
        </authorList>
    </citation>
    <scope>NUCLEOTIDE SEQUENCE [LARGE SCALE GENOMIC DNA]</scope>
    <source>
        <strain evidence="3 4">JCM 12774</strain>
    </source>
</reference>
<sequence length="217" mass="24009">MKIHLIDSAGNEFIFPVNPEEIKISRSKGIETVNILSLGEFDFPSGERVKEITFSSFFPIEHDPGYCNSPDIPDPIEAMQMLTKMTASKQPVRLIITDSPVNVLVLISAHDTTYKGGEPGDIYFDLTARTWRQMKVHTKLAAAASKTTAAKKATTSRTDTKKPSKTYTVKSGDSLSKIAKMELGNSSKWQSIYNLNKKTIGKDPNKIKPGMKLVMPT</sequence>
<gene>
    <name evidence="3" type="ORF">GCM10008933_21860</name>
</gene>
<dbReference type="CDD" id="cd00118">
    <property type="entry name" value="LysM"/>
    <property type="match status" value="1"/>
</dbReference>
<comment type="caution">
    <text evidence="3">The sequence shown here is derived from an EMBL/GenBank/DDBJ whole genome shotgun (WGS) entry which is preliminary data.</text>
</comment>